<accession>A0A915K225</accession>
<evidence type="ECO:0000313" key="1">
    <source>
        <dbReference type="Proteomes" id="UP000887565"/>
    </source>
</evidence>
<evidence type="ECO:0000313" key="2">
    <source>
        <dbReference type="WBParaSite" id="nRc.2.0.1.t32369-RA"/>
    </source>
</evidence>
<dbReference type="AlphaFoldDB" id="A0A915K225"/>
<name>A0A915K225_ROMCU</name>
<sequence length="61" mass="7303">MPDFSTIMEIKRPRRTDNPVSIRIELCLAPVRFTAHGRQISFVQYSNKPCQFLWRQRNPQQ</sequence>
<reference evidence="2" key="1">
    <citation type="submission" date="2022-11" db="UniProtKB">
        <authorList>
            <consortium name="WormBaseParasite"/>
        </authorList>
    </citation>
    <scope>IDENTIFICATION</scope>
</reference>
<proteinExistence type="predicted"/>
<dbReference type="Proteomes" id="UP000887565">
    <property type="component" value="Unplaced"/>
</dbReference>
<organism evidence="1 2">
    <name type="scientific">Romanomermis culicivorax</name>
    <name type="common">Nematode worm</name>
    <dbReference type="NCBI Taxonomy" id="13658"/>
    <lineage>
        <taxon>Eukaryota</taxon>
        <taxon>Metazoa</taxon>
        <taxon>Ecdysozoa</taxon>
        <taxon>Nematoda</taxon>
        <taxon>Enoplea</taxon>
        <taxon>Dorylaimia</taxon>
        <taxon>Mermithida</taxon>
        <taxon>Mermithoidea</taxon>
        <taxon>Mermithidae</taxon>
        <taxon>Romanomermis</taxon>
    </lineage>
</organism>
<dbReference type="WBParaSite" id="nRc.2.0.1.t32369-RA">
    <property type="protein sequence ID" value="nRc.2.0.1.t32369-RA"/>
    <property type="gene ID" value="nRc.2.0.1.g32369"/>
</dbReference>
<keyword evidence="1" id="KW-1185">Reference proteome</keyword>
<protein>
    <submittedName>
        <fullName evidence="2">Uncharacterized protein</fullName>
    </submittedName>
</protein>